<evidence type="ECO:0000256" key="6">
    <source>
        <dbReference type="ARBA" id="ARBA00022997"/>
    </source>
</evidence>
<comment type="caution">
    <text evidence="11">The sequence shown here is derived from an EMBL/GenBank/DDBJ whole genome shotgun (WGS) entry which is preliminary data.</text>
</comment>
<evidence type="ECO:0000313" key="12">
    <source>
        <dbReference type="Proteomes" id="UP000051220"/>
    </source>
</evidence>
<dbReference type="AlphaFoldDB" id="A0A0R2XI87"/>
<evidence type="ECO:0000256" key="8">
    <source>
        <dbReference type="ARBA" id="ARBA00023316"/>
    </source>
</evidence>
<dbReference type="Proteomes" id="UP000051220">
    <property type="component" value="Unassembled WGS sequence"/>
</dbReference>
<sequence>MIARSIAGALGLVSGVGILWAGGKPPNPALVEVTSENVPGVVLEVRYGTEKNITGKKIYPDGCAWLRQEAIVKLARVARELRENGYRLVLWDAWRPRYAQRALWAAQPDGRFLTPPTKVSRHTRGTSVDVSLADKDGRILEMPSDHDDFSKKADEDFSDVSKEVANRARILRRAMFAAGFSGVPAEWWHYDLRDWADYQPLE</sequence>
<evidence type="ECO:0000256" key="1">
    <source>
        <dbReference type="ARBA" id="ARBA00001362"/>
    </source>
</evidence>
<feature type="binding site" evidence="9">
    <location>
        <position position="189"/>
    </location>
    <ligand>
        <name>Zn(2+)</name>
        <dbReference type="ChEBI" id="CHEBI:29105"/>
        <note>catalytic</note>
    </ligand>
</feature>
<evidence type="ECO:0000256" key="2">
    <source>
        <dbReference type="ARBA" id="ARBA00022670"/>
    </source>
</evidence>
<evidence type="ECO:0000313" key="11">
    <source>
        <dbReference type="EMBL" id="KRP33889.1"/>
    </source>
</evidence>
<dbReference type="GO" id="GO:0008270">
    <property type="term" value="F:zinc ion binding"/>
    <property type="evidence" value="ECO:0007669"/>
    <property type="project" value="UniProtKB-UniRule"/>
</dbReference>
<comment type="function">
    <text evidence="9 10">Catalyzes hydrolysis of the D-alanyl-D-alanine dipeptide.</text>
</comment>
<dbReference type="PANTHER" id="PTHR43126">
    <property type="entry name" value="D-ALANYL-D-ALANINE DIPEPTIDASE"/>
    <property type="match status" value="1"/>
</dbReference>
<reference evidence="11 12" key="1">
    <citation type="submission" date="2015-10" db="EMBL/GenBank/DDBJ databases">
        <title>Metagenome-Assembled Genomes uncover a global brackish microbiome.</title>
        <authorList>
            <person name="Hugerth L.W."/>
            <person name="Larsson J."/>
            <person name="Alneberg J."/>
            <person name="Lindh M.V."/>
            <person name="Legrand C."/>
            <person name="Pinhassi J."/>
            <person name="Andersson A.F."/>
        </authorList>
    </citation>
    <scope>NUCLEOTIDE SEQUENCE [LARGE SCALE GENOMIC DNA]</scope>
    <source>
        <strain evidence="11">BACL9 MAG-120924-bin69</strain>
    </source>
</reference>
<dbReference type="SUPFAM" id="SSF55166">
    <property type="entry name" value="Hedgehog/DD-peptidase"/>
    <property type="match status" value="1"/>
</dbReference>
<feature type="binding site" evidence="9">
    <location>
        <position position="122"/>
    </location>
    <ligand>
        <name>Zn(2+)</name>
        <dbReference type="ChEBI" id="CHEBI:29105"/>
        <note>catalytic</note>
    </ligand>
</feature>
<comment type="catalytic activity">
    <reaction evidence="1 9 10">
        <text>D-alanyl-D-alanine + H2O = 2 D-alanine</text>
        <dbReference type="Rhea" id="RHEA:20661"/>
        <dbReference type="ChEBI" id="CHEBI:15377"/>
        <dbReference type="ChEBI" id="CHEBI:57416"/>
        <dbReference type="ChEBI" id="CHEBI:57822"/>
        <dbReference type="EC" id="3.4.13.22"/>
    </reaction>
</comment>
<dbReference type="GO" id="GO:0008237">
    <property type="term" value="F:metallopeptidase activity"/>
    <property type="evidence" value="ECO:0007669"/>
    <property type="project" value="UniProtKB-KW"/>
</dbReference>
<dbReference type="GO" id="GO:0160237">
    <property type="term" value="F:D-Ala-D-Ala dipeptidase activity"/>
    <property type="evidence" value="ECO:0007669"/>
    <property type="project" value="UniProtKB-EC"/>
</dbReference>
<accession>A0A0R2XI87</accession>
<organism evidence="11 12">
    <name type="scientific">Verrucomicrobia subdivision 6 bacterium BACL9 MAG-120924-bin69</name>
    <dbReference type="NCBI Taxonomy" id="1655635"/>
    <lineage>
        <taxon>Bacteria</taxon>
        <taxon>Pseudomonadati</taxon>
        <taxon>Verrucomicrobiota</taxon>
        <taxon>Verrucomicrobiia</taxon>
        <taxon>Verrucomicrobiales</taxon>
        <taxon>Verrucomicrobia subdivision 6</taxon>
    </lineage>
</organism>
<keyword evidence="4 9" id="KW-0378">Hydrolase</keyword>
<dbReference type="EMBL" id="LIDN01000070">
    <property type="protein sequence ID" value="KRP33889.1"/>
    <property type="molecule type" value="Genomic_DNA"/>
</dbReference>
<feature type="site" description="Transition state stabilizer" evidence="9">
    <location>
        <position position="95"/>
    </location>
</feature>
<dbReference type="InterPro" id="IPR009045">
    <property type="entry name" value="Zn_M74/Hedgehog-like"/>
</dbReference>
<keyword evidence="3 9" id="KW-0479">Metal-binding</keyword>
<comment type="cofactor">
    <cofactor evidence="9">
        <name>Zn(2+)</name>
        <dbReference type="ChEBI" id="CHEBI:29105"/>
    </cofactor>
    <text evidence="9">Binds 1 zinc ion per subunit.</text>
</comment>
<evidence type="ECO:0000256" key="4">
    <source>
        <dbReference type="ARBA" id="ARBA00022801"/>
    </source>
</evidence>
<feature type="active site" description="Proton donor/acceptor" evidence="9">
    <location>
        <position position="186"/>
    </location>
</feature>
<protein>
    <recommendedName>
        <fullName evidence="9 10">D-alanyl-D-alanine dipeptidase</fullName>
        <shortName evidence="9 10">D-Ala-D-Ala dipeptidase</shortName>
        <ecNumber evidence="9 10">3.4.13.22</ecNumber>
    </recommendedName>
</protein>
<dbReference type="InterPro" id="IPR000755">
    <property type="entry name" value="A_A_dipeptidase"/>
</dbReference>
<dbReference type="HAMAP" id="MF_01924">
    <property type="entry name" value="A_A_dipeptidase"/>
    <property type="match status" value="1"/>
</dbReference>
<keyword evidence="6 9" id="KW-0224">Dipeptidase</keyword>
<evidence type="ECO:0000256" key="9">
    <source>
        <dbReference type="HAMAP-Rule" id="MF_01924"/>
    </source>
</evidence>
<comment type="similarity">
    <text evidence="9 10">Belongs to the peptidase M15D family.</text>
</comment>
<name>A0A0R2XI87_9BACT</name>
<evidence type="ECO:0000256" key="3">
    <source>
        <dbReference type="ARBA" id="ARBA00022723"/>
    </source>
</evidence>
<dbReference type="PANTHER" id="PTHR43126:SF1">
    <property type="entry name" value="D-ALANYL-D-ALANINE DIPEPTIDASE"/>
    <property type="match status" value="1"/>
</dbReference>
<dbReference type="CDD" id="cd14840">
    <property type="entry name" value="D-Ala-D-Ala_dipeptidase_Aad"/>
    <property type="match status" value="1"/>
</dbReference>
<gene>
    <name evidence="11" type="ORF">ABS33_02955</name>
</gene>
<dbReference type="EC" id="3.4.13.22" evidence="9 10"/>
<keyword evidence="7 9" id="KW-0482">Metalloprotease</keyword>
<keyword evidence="2 9" id="KW-0645">Protease</keyword>
<proteinExistence type="inferred from homology"/>
<keyword evidence="8 10" id="KW-0961">Cell wall biogenesis/degradation</keyword>
<evidence type="ECO:0000256" key="10">
    <source>
        <dbReference type="PIRNR" id="PIRNR026671"/>
    </source>
</evidence>
<dbReference type="Gene3D" id="3.30.1380.10">
    <property type="match status" value="1"/>
</dbReference>
<feature type="binding site" evidence="9">
    <location>
        <position position="129"/>
    </location>
    <ligand>
        <name>Zn(2+)</name>
        <dbReference type="ChEBI" id="CHEBI:29105"/>
        <note>catalytic</note>
    </ligand>
</feature>
<dbReference type="GO" id="GO:0006508">
    <property type="term" value="P:proteolysis"/>
    <property type="evidence" value="ECO:0007669"/>
    <property type="project" value="UniProtKB-KW"/>
</dbReference>
<dbReference type="PIRSF" id="PIRSF026671">
    <property type="entry name" value="AA_dipeptidase"/>
    <property type="match status" value="1"/>
</dbReference>
<keyword evidence="5 9" id="KW-0862">Zinc</keyword>
<evidence type="ECO:0000256" key="5">
    <source>
        <dbReference type="ARBA" id="ARBA00022833"/>
    </source>
</evidence>
<dbReference type="Pfam" id="PF01427">
    <property type="entry name" value="Peptidase_M15"/>
    <property type="match status" value="1"/>
</dbReference>
<evidence type="ECO:0000256" key="7">
    <source>
        <dbReference type="ARBA" id="ARBA00023049"/>
    </source>
</evidence>
<dbReference type="GO" id="GO:0071555">
    <property type="term" value="P:cell wall organization"/>
    <property type="evidence" value="ECO:0007669"/>
    <property type="project" value="UniProtKB-KW"/>
</dbReference>